<dbReference type="AlphaFoldDB" id="A0A3M8CNJ9"/>
<evidence type="ECO:0000256" key="6">
    <source>
        <dbReference type="SAM" id="Phobius"/>
    </source>
</evidence>
<feature type="transmembrane region" description="Helical" evidence="6">
    <location>
        <begin position="97"/>
        <end position="116"/>
    </location>
</feature>
<dbReference type="NCBIfam" id="NF038403">
    <property type="entry name" value="perm_prefix_1"/>
    <property type="match status" value="1"/>
</dbReference>
<dbReference type="Proteomes" id="UP000282028">
    <property type="component" value="Unassembled WGS sequence"/>
</dbReference>
<feature type="transmembrane region" description="Helical" evidence="6">
    <location>
        <begin position="164"/>
        <end position="181"/>
    </location>
</feature>
<protein>
    <submittedName>
        <fullName evidence="7">FtsW/RodA/SpoVE family cell cycle protein</fullName>
    </submittedName>
</protein>
<feature type="transmembrane region" description="Helical" evidence="6">
    <location>
        <begin position="225"/>
        <end position="242"/>
    </location>
</feature>
<keyword evidence="5 6" id="KW-0472">Membrane</keyword>
<dbReference type="GO" id="GO:0032153">
    <property type="term" value="C:cell division site"/>
    <property type="evidence" value="ECO:0007669"/>
    <property type="project" value="TreeGrafter"/>
</dbReference>
<comment type="caution">
    <text evidence="7">The sequence shown here is derived from an EMBL/GenBank/DDBJ whole genome shotgun (WGS) entry which is preliminary data.</text>
</comment>
<name>A0A3M8CNJ9_9BACL</name>
<comment type="subcellular location">
    <subcellularLocation>
        <location evidence="1">Membrane</location>
        <topology evidence="1">Multi-pass membrane protein</topology>
    </subcellularLocation>
</comment>
<accession>A0A3M8CNJ9</accession>
<sequence>MGLLSHGCRSSLGRWASMSRQNRIDEYIQQVCRHIRNKNVHASISLELECHLADKMEDYESQGYDEENAIKQAIADMGDPEQVGKQLHHAHKPRMEWSIIAIVAVLIGFGLLVMYSLSGTQSANHLSGWSFFENKVIGTLLGLSLFIAVLFGDYRKLKPYSKHLYLGALLITFLALFQGGTVNGSASYLDLGILRFDVMGITTLLTIIALAGMFSEWNWESRGTYVKAFAAFFAPFLMILSAPDMQSAFLLFAGFFVLMMTSSAKKKVTFTLFGLITGSIACLAFLFIRPYQTGRIAAFLDPYADPNGAGYMIVQSLKLVQSAGLWGNGFGARVDSLPTVESEFIFTYIVYSFGIVTGSVILLLGIALLIRLLKAVKGVRDSYGFMLMAGLMTLFFIPYFWNILMVVGLMPITSVNLPFISHGNVQFVLQMLLMGLVLNIYRNKDIQPWTDKSILTKNR</sequence>
<feature type="transmembrane region" description="Helical" evidence="6">
    <location>
        <begin position="421"/>
        <end position="441"/>
    </location>
</feature>
<feature type="transmembrane region" description="Helical" evidence="6">
    <location>
        <begin position="193"/>
        <end position="213"/>
    </location>
</feature>
<feature type="transmembrane region" description="Helical" evidence="6">
    <location>
        <begin position="382"/>
        <end position="401"/>
    </location>
</feature>
<feature type="transmembrane region" description="Helical" evidence="6">
    <location>
        <begin position="248"/>
        <end position="264"/>
    </location>
</feature>
<dbReference type="GO" id="GO:0005886">
    <property type="term" value="C:plasma membrane"/>
    <property type="evidence" value="ECO:0007669"/>
    <property type="project" value="TreeGrafter"/>
</dbReference>
<dbReference type="EMBL" id="RHHR01000001">
    <property type="protein sequence ID" value="RNB77228.1"/>
    <property type="molecule type" value="Genomic_DNA"/>
</dbReference>
<evidence type="ECO:0000256" key="3">
    <source>
        <dbReference type="ARBA" id="ARBA00022960"/>
    </source>
</evidence>
<feature type="transmembrane region" description="Helical" evidence="6">
    <location>
        <begin position="271"/>
        <end position="291"/>
    </location>
</feature>
<dbReference type="GO" id="GO:0015648">
    <property type="term" value="F:lipid-linked peptidoglycan transporter activity"/>
    <property type="evidence" value="ECO:0007669"/>
    <property type="project" value="TreeGrafter"/>
</dbReference>
<proteinExistence type="predicted"/>
<feature type="transmembrane region" description="Helical" evidence="6">
    <location>
        <begin position="345"/>
        <end position="370"/>
    </location>
</feature>
<evidence type="ECO:0000256" key="1">
    <source>
        <dbReference type="ARBA" id="ARBA00004141"/>
    </source>
</evidence>
<dbReference type="Pfam" id="PF01098">
    <property type="entry name" value="FTSW_RODA_SPOVE"/>
    <property type="match status" value="1"/>
</dbReference>
<dbReference type="InterPro" id="IPR047928">
    <property type="entry name" value="Perm_prefix_1"/>
</dbReference>
<dbReference type="InterPro" id="IPR001182">
    <property type="entry name" value="FtsW/RodA"/>
</dbReference>
<evidence type="ECO:0000256" key="5">
    <source>
        <dbReference type="ARBA" id="ARBA00023136"/>
    </source>
</evidence>
<evidence type="ECO:0000256" key="4">
    <source>
        <dbReference type="ARBA" id="ARBA00022989"/>
    </source>
</evidence>
<feature type="transmembrane region" description="Helical" evidence="6">
    <location>
        <begin position="136"/>
        <end position="152"/>
    </location>
</feature>
<reference evidence="7 8" key="1">
    <citation type="submission" date="2018-10" db="EMBL/GenBank/DDBJ databases">
        <title>Phylogenomics of Brevibacillus.</title>
        <authorList>
            <person name="Dunlap C."/>
        </authorList>
    </citation>
    <scope>NUCLEOTIDE SEQUENCE [LARGE SCALE GENOMIC DNA]</scope>
    <source>
        <strain evidence="7 8">JCM 12215</strain>
    </source>
</reference>
<keyword evidence="4 6" id="KW-1133">Transmembrane helix</keyword>
<dbReference type="PANTHER" id="PTHR30474:SF1">
    <property type="entry name" value="PEPTIDOGLYCAN GLYCOSYLTRANSFERASE MRDB"/>
    <property type="match status" value="1"/>
</dbReference>
<dbReference type="PANTHER" id="PTHR30474">
    <property type="entry name" value="CELL CYCLE PROTEIN"/>
    <property type="match status" value="1"/>
</dbReference>
<keyword evidence="8" id="KW-1185">Reference proteome</keyword>
<dbReference type="GO" id="GO:0008360">
    <property type="term" value="P:regulation of cell shape"/>
    <property type="evidence" value="ECO:0007669"/>
    <property type="project" value="UniProtKB-KW"/>
</dbReference>
<keyword evidence="2 6" id="KW-0812">Transmembrane</keyword>
<evidence type="ECO:0000313" key="7">
    <source>
        <dbReference type="EMBL" id="RNB77228.1"/>
    </source>
</evidence>
<dbReference type="OrthoDB" id="2192428at2"/>
<evidence type="ECO:0000256" key="2">
    <source>
        <dbReference type="ARBA" id="ARBA00022692"/>
    </source>
</evidence>
<keyword evidence="3" id="KW-0133">Cell shape</keyword>
<organism evidence="7 8">
    <name type="scientific">Brevibacillus invocatus</name>
    <dbReference type="NCBI Taxonomy" id="173959"/>
    <lineage>
        <taxon>Bacteria</taxon>
        <taxon>Bacillati</taxon>
        <taxon>Bacillota</taxon>
        <taxon>Bacilli</taxon>
        <taxon>Bacillales</taxon>
        <taxon>Paenibacillaceae</taxon>
        <taxon>Brevibacillus</taxon>
    </lineage>
</organism>
<dbReference type="GO" id="GO:0051301">
    <property type="term" value="P:cell division"/>
    <property type="evidence" value="ECO:0007669"/>
    <property type="project" value="InterPro"/>
</dbReference>
<gene>
    <name evidence="7" type="ORF">EDM52_00100</name>
</gene>
<evidence type="ECO:0000313" key="8">
    <source>
        <dbReference type="Proteomes" id="UP000282028"/>
    </source>
</evidence>